<name>D8LTH6_ECTSI</name>
<feature type="region of interest" description="Disordered" evidence="6">
    <location>
        <begin position="464"/>
        <end position="497"/>
    </location>
</feature>
<dbReference type="EMBL" id="FN649056">
    <property type="protein sequence ID" value="CBN78017.1"/>
    <property type="molecule type" value="Genomic_DNA"/>
</dbReference>
<feature type="transmembrane region" description="Helical" evidence="7">
    <location>
        <begin position="199"/>
        <end position="217"/>
    </location>
</feature>
<evidence type="ECO:0000256" key="2">
    <source>
        <dbReference type="ARBA" id="ARBA00022475"/>
    </source>
</evidence>
<gene>
    <name evidence="10" type="ORF">Esi_0082_0025</name>
</gene>
<evidence type="ECO:0000256" key="4">
    <source>
        <dbReference type="ARBA" id="ARBA00022989"/>
    </source>
</evidence>
<evidence type="ECO:0000256" key="1">
    <source>
        <dbReference type="ARBA" id="ARBA00004651"/>
    </source>
</evidence>
<evidence type="ECO:0000256" key="8">
    <source>
        <dbReference type="SAM" id="SignalP"/>
    </source>
</evidence>
<evidence type="ECO:0000259" key="9">
    <source>
        <dbReference type="Pfam" id="PF00892"/>
    </source>
</evidence>
<dbReference type="eggNOG" id="ENOG502S6AJ">
    <property type="taxonomic scope" value="Eukaryota"/>
</dbReference>
<dbReference type="PANTHER" id="PTHR42920:SF23">
    <property type="entry name" value="EAMA DOMAIN-CONTAINING PROTEIN"/>
    <property type="match status" value="1"/>
</dbReference>
<dbReference type="OrthoDB" id="2017960at2759"/>
<evidence type="ECO:0000256" key="6">
    <source>
        <dbReference type="SAM" id="MobiDB-lite"/>
    </source>
</evidence>
<feature type="transmembrane region" description="Helical" evidence="7">
    <location>
        <begin position="343"/>
        <end position="360"/>
    </location>
</feature>
<dbReference type="Proteomes" id="UP000002630">
    <property type="component" value="Linkage Group LG15"/>
</dbReference>
<evidence type="ECO:0000313" key="10">
    <source>
        <dbReference type="EMBL" id="CBN78017.1"/>
    </source>
</evidence>
<feature type="domain" description="EamA" evidence="9">
    <location>
        <begin position="307"/>
        <end position="457"/>
    </location>
</feature>
<sequence>MDLWRALAMAVLVASRCSVSLQFGFAHQPLRSSSSRLMKKPQSGQADRLWARRRAGPSVRLNTAETGVPETVVSCNTSLKPDIDADGAGKDGATLPASKGKNIRSERSGLLVLATVPLVWGTYAPSVKYLYQMGESPPGLLFNFACYVVSVLTFAAVASLNTARRHRTATAGGGRHEVEEEAELPPKEKALLNRYTARAGAELGLWLFLAGTVQVWGLELTSASRAGFLVQLTTVIVPVLEAFLGRRKLKPQVWLACAVATVGVALVSLGGILPPGADLFKYISGSLSATRLAPSGLWESVTSGNLRGDLLVACSALFYSLHVVRLGVHVSKLDTLSLARAKALSELGLSALSLVVAGFLGGQADNFASFLGALASKPDLLLVFSAVVIWNGALTTAYAMWAQTRGQASVAPSEANLVYSLQPLWSVLFAAMLLKESFRGVEAAGAGLLLLSLFLVTTQTGGGGGGARPTNHGGDEATASAPTAAGQGDEEAAGKIA</sequence>
<comment type="subcellular location">
    <subcellularLocation>
        <location evidence="1">Cell membrane</location>
        <topology evidence="1">Multi-pass membrane protein</topology>
    </subcellularLocation>
</comment>
<accession>D8LTH6</accession>
<feature type="transmembrane region" description="Helical" evidence="7">
    <location>
        <begin position="310"/>
        <end position="331"/>
    </location>
</feature>
<organism evidence="10 11">
    <name type="scientific">Ectocarpus siliculosus</name>
    <name type="common">Brown alga</name>
    <name type="synonym">Conferva siliculosa</name>
    <dbReference type="NCBI Taxonomy" id="2880"/>
    <lineage>
        <taxon>Eukaryota</taxon>
        <taxon>Sar</taxon>
        <taxon>Stramenopiles</taxon>
        <taxon>Ochrophyta</taxon>
        <taxon>PX clade</taxon>
        <taxon>Phaeophyceae</taxon>
        <taxon>Ectocarpales</taxon>
        <taxon>Ectocarpaceae</taxon>
        <taxon>Ectocarpus</taxon>
    </lineage>
</organism>
<dbReference type="PANTHER" id="PTHR42920">
    <property type="entry name" value="OS03G0707200 PROTEIN-RELATED"/>
    <property type="match status" value="1"/>
</dbReference>
<protein>
    <recommendedName>
        <fullName evidence="9">EamA domain-containing protein</fullName>
    </recommendedName>
</protein>
<feature type="transmembrane region" description="Helical" evidence="7">
    <location>
        <begin position="223"/>
        <end position="244"/>
    </location>
</feature>
<keyword evidence="8" id="KW-0732">Signal</keyword>
<feature type="transmembrane region" description="Helical" evidence="7">
    <location>
        <begin position="139"/>
        <end position="160"/>
    </location>
</feature>
<feature type="transmembrane region" description="Helical" evidence="7">
    <location>
        <begin position="380"/>
        <end position="402"/>
    </location>
</feature>
<proteinExistence type="predicted"/>
<dbReference type="SUPFAM" id="SSF103481">
    <property type="entry name" value="Multidrug resistance efflux transporter EmrE"/>
    <property type="match status" value="2"/>
</dbReference>
<dbReference type="InterPro" id="IPR037185">
    <property type="entry name" value="EmrE-like"/>
</dbReference>
<keyword evidence="2" id="KW-1003">Cell membrane</keyword>
<dbReference type="InterPro" id="IPR000620">
    <property type="entry name" value="EamA_dom"/>
</dbReference>
<feature type="chain" id="PRO_5003117552" description="EamA domain-containing protein" evidence="8">
    <location>
        <begin position="21"/>
        <end position="497"/>
    </location>
</feature>
<dbReference type="EMBL" id="FN649740">
    <property type="protein sequence ID" value="CBN78017.1"/>
    <property type="molecule type" value="Genomic_DNA"/>
</dbReference>
<evidence type="ECO:0000256" key="3">
    <source>
        <dbReference type="ARBA" id="ARBA00022692"/>
    </source>
</evidence>
<feature type="transmembrane region" description="Helical" evidence="7">
    <location>
        <begin position="414"/>
        <end position="434"/>
    </location>
</feature>
<dbReference type="InterPro" id="IPR051258">
    <property type="entry name" value="Diverse_Substrate_Transporter"/>
</dbReference>
<dbReference type="GO" id="GO:0005886">
    <property type="term" value="C:plasma membrane"/>
    <property type="evidence" value="ECO:0007669"/>
    <property type="project" value="UniProtKB-SubCell"/>
</dbReference>
<evidence type="ECO:0000313" key="11">
    <source>
        <dbReference type="Proteomes" id="UP000002630"/>
    </source>
</evidence>
<keyword evidence="3 7" id="KW-0812">Transmembrane</keyword>
<evidence type="ECO:0000256" key="7">
    <source>
        <dbReference type="SAM" id="Phobius"/>
    </source>
</evidence>
<dbReference type="STRING" id="2880.D8LTH6"/>
<feature type="transmembrane region" description="Helical" evidence="7">
    <location>
        <begin position="109"/>
        <end position="127"/>
    </location>
</feature>
<feature type="signal peptide" evidence="8">
    <location>
        <begin position="1"/>
        <end position="20"/>
    </location>
</feature>
<feature type="domain" description="EamA" evidence="9">
    <location>
        <begin position="208"/>
        <end position="268"/>
    </location>
</feature>
<feature type="transmembrane region" description="Helical" evidence="7">
    <location>
        <begin position="440"/>
        <end position="458"/>
    </location>
</feature>
<feature type="transmembrane region" description="Helical" evidence="7">
    <location>
        <begin position="253"/>
        <end position="273"/>
    </location>
</feature>
<keyword evidence="5 7" id="KW-0472">Membrane</keyword>
<keyword evidence="11" id="KW-1185">Reference proteome</keyword>
<evidence type="ECO:0000256" key="5">
    <source>
        <dbReference type="ARBA" id="ARBA00023136"/>
    </source>
</evidence>
<dbReference type="Pfam" id="PF00892">
    <property type="entry name" value="EamA"/>
    <property type="match status" value="2"/>
</dbReference>
<dbReference type="InParanoid" id="D8LTH6"/>
<dbReference type="OMA" id="ARTWIAC"/>
<reference evidence="10 11" key="1">
    <citation type="journal article" date="2010" name="Nature">
        <title>The Ectocarpus genome and the independent evolution of multicellularity in brown algae.</title>
        <authorList>
            <person name="Cock J.M."/>
            <person name="Sterck L."/>
            <person name="Rouze P."/>
            <person name="Scornet D."/>
            <person name="Allen A.E."/>
            <person name="Amoutzias G."/>
            <person name="Anthouard V."/>
            <person name="Artiguenave F."/>
            <person name="Aury J.M."/>
            <person name="Badger J.H."/>
            <person name="Beszteri B."/>
            <person name="Billiau K."/>
            <person name="Bonnet E."/>
            <person name="Bothwell J.H."/>
            <person name="Bowler C."/>
            <person name="Boyen C."/>
            <person name="Brownlee C."/>
            <person name="Carrano C.J."/>
            <person name="Charrier B."/>
            <person name="Cho G.Y."/>
            <person name="Coelho S.M."/>
            <person name="Collen J."/>
            <person name="Corre E."/>
            <person name="Da Silva C."/>
            <person name="Delage L."/>
            <person name="Delaroque N."/>
            <person name="Dittami S.M."/>
            <person name="Doulbeau S."/>
            <person name="Elias M."/>
            <person name="Farnham G."/>
            <person name="Gachon C.M."/>
            <person name="Gschloessl B."/>
            <person name="Heesch S."/>
            <person name="Jabbari K."/>
            <person name="Jubin C."/>
            <person name="Kawai H."/>
            <person name="Kimura K."/>
            <person name="Kloareg B."/>
            <person name="Kupper F.C."/>
            <person name="Lang D."/>
            <person name="Le Bail A."/>
            <person name="Leblanc C."/>
            <person name="Lerouge P."/>
            <person name="Lohr M."/>
            <person name="Lopez P.J."/>
            <person name="Martens C."/>
            <person name="Maumus F."/>
            <person name="Michel G."/>
            <person name="Miranda-Saavedra D."/>
            <person name="Morales J."/>
            <person name="Moreau H."/>
            <person name="Motomura T."/>
            <person name="Nagasato C."/>
            <person name="Napoli C.A."/>
            <person name="Nelson D.R."/>
            <person name="Nyvall-Collen P."/>
            <person name="Peters A.F."/>
            <person name="Pommier C."/>
            <person name="Potin P."/>
            <person name="Poulain J."/>
            <person name="Quesneville H."/>
            <person name="Read B."/>
            <person name="Rensing S.A."/>
            <person name="Ritter A."/>
            <person name="Rousvoal S."/>
            <person name="Samanta M."/>
            <person name="Samson G."/>
            <person name="Schroeder D.C."/>
            <person name="Segurens B."/>
            <person name="Strittmatter M."/>
            <person name="Tonon T."/>
            <person name="Tregear J.W."/>
            <person name="Valentin K."/>
            <person name="von Dassow P."/>
            <person name="Yamagishi T."/>
            <person name="Van de Peer Y."/>
            <person name="Wincker P."/>
        </authorList>
    </citation>
    <scope>NUCLEOTIDE SEQUENCE [LARGE SCALE GENOMIC DNA]</scope>
    <source>
        <strain evidence="11">Ec32 / CCAP1310/4</strain>
    </source>
</reference>
<keyword evidence="4 7" id="KW-1133">Transmembrane helix</keyword>
<dbReference type="AlphaFoldDB" id="D8LTH6"/>